<dbReference type="Proteomes" id="UP000269945">
    <property type="component" value="Unassembled WGS sequence"/>
</dbReference>
<proteinExistence type="predicted"/>
<name>A0A9X9LYP3_GULGU</name>
<organism evidence="1 2">
    <name type="scientific">Gulo gulo</name>
    <name type="common">Wolverine</name>
    <name type="synonym">Gluton</name>
    <dbReference type="NCBI Taxonomy" id="48420"/>
    <lineage>
        <taxon>Eukaryota</taxon>
        <taxon>Metazoa</taxon>
        <taxon>Chordata</taxon>
        <taxon>Craniata</taxon>
        <taxon>Vertebrata</taxon>
        <taxon>Euteleostomi</taxon>
        <taxon>Mammalia</taxon>
        <taxon>Eutheria</taxon>
        <taxon>Laurasiatheria</taxon>
        <taxon>Carnivora</taxon>
        <taxon>Caniformia</taxon>
        <taxon>Musteloidea</taxon>
        <taxon>Mustelidae</taxon>
        <taxon>Guloninae</taxon>
        <taxon>Gulo</taxon>
    </lineage>
</organism>
<evidence type="ECO:0000313" key="2">
    <source>
        <dbReference type="Proteomes" id="UP000269945"/>
    </source>
</evidence>
<evidence type="ECO:0000313" key="1">
    <source>
        <dbReference type="EMBL" id="VCX04292.1"/>
    </source>
</evidence>
<feature type="non-terminal residue" evidence="1">
    <location>
        <position position="87"/>
    </location>
</feature>
<dbReference type="EMBL" id="CYRY02029979">
    <property type="protein sequence ID" value="VCX04292.1"/>
    <property type="molecule type" value="Genomic_DNA"/>
</dbReference>
<reference evidence="1 2" key="1">
    <citation type="submission" date="2018-10" db="EMBL/GenBank/DDBJ databases">
        <authorList>
            <person name="Ekblom R."/>
            <person name="Jareborg N."/>
        </authorList>
    </citation>
    <scope>NUCLEOTIDE SEQUENCE [LARGE SCALE GENOMIC DNA]</scope>
    <source>
        <tissue evidence="1">Muscle</tissue>
    </source>
</reference>
<comment type="caution">
    <text evidence="1">The sequence shown here is derived from an EMBL/GenBank/DDBJ whole genome shotgun (WGS) entry which is preliminary data.</text>
</comment>
<accession>A0A9X9LYP3</accession>
<dbReference type="AlphaFoldDB" id="A0A9X9LYP3"/>
<protein>
    <submittedName>
        <fullName evidence="1">Uncharacterized protein</fullName>
    </submittedName>
</protein>
<gene>
    <name evidence="1" type="ORF">BN2614_LOCUS1</name>
</gene>
<sequence>MCICRNPSKSQIKIMEEWEMTDFPNWLPTVFQNSLGNDVFLFEFQVQNKNGLLQCGILKIGSWGRNPEACGLETHTVRYSYRKTHPA</sequence>
<keyword evidence="2" id="KW-1185">Reference proteome</keyword>